<reference evidence="2" key="1">
    <citation type="submission" date="2022-02" db="EMBL/GenBank/DDBJ databases">
        <authorList>
            <person name="Giguere J D."/>
        </authorList>
    </citation>
    <scope>NUCLEOTIDE SEQUENCE</scope>
    <source>
        <strain evidence="2">CCAP 1055/1</strain>
    </source>
</reference>
<evidence type="ECO:0000313" key="2">
    <source>
        <dbReference type="EMBL" id="CAG9285144.1"/>
    </source>
</evidence>
<dbReference type="Proteomes" id="UP000836788">
    <property type="component" value="Chromosome 2"/>
</dbReference>
<feature type="domain" description="DUF6824" evidence="1">
    <location>
        <begin position="7"/>
        <end position="91"/>
    </location>
</feature>
<organism evidence="2">
    <name type="scientific">Phaeodactylum tricornutum</name>
    <name type="common">Diatom</name>
    <dbReference type="NCBI Taxonomy" id="2850"/>
    <lineage>
        <taxon>Eukaryota</taxon>
        <taxon>Sar</taxon>
        <taxon>Stramenopiles</taxon>
        <taxon>Ochrophyta</taxon>
        <taxon>Bacillariophyta</taxon>
        <taxon>Bacillariophyceae</taxon>
        <taxon>Bacillariophycidae</taxon>
        <taxon>Naviculales</taxon>
        <taxon>Phaeodactylaceae</taxon>
        <taxon>Phaeodactylum</taxon>
    </lineage>
</organism>
<proteinExistence type="predicted"/>
<gene>
    <name evidence="2" type="ORF">PTTT1_LOCUS28094</name>
</gene>
<name>A0A8J9T5J3_PHATR</name>
<dbReference type="EMBL" id="OU594943">
    <property type="protein sequence ID" value="CAG9285144.1"/>
    <property type="molecule type" value="Genomic_DNA"/>
</dbReference>
<dbReference type="AlphaFoldDB" id="A0A8J9T5J3"/>
<dbReference type="InterPro" id="IPR049227">
    <property type="entry name" value="DUF6824"/>
</dbReference>
<dbReference type="Pfam" id="PF20710">
    <property type="entry name" value="DUF6824"/>
    <property type="match status" value="1"/>
</dbReference>
<accession>A0A8J9T5J3</accession>
<protein>
    <recommendedName>
        <fullName evidence="1">DUF6824 domain-containing protein</fullName>
    </recommendedName>
</protein>
<sequence>MNCSDQDILLRRGGVVSQRPANKEYHEILKSNVMMYKGLPKEGRAQFATNIFRFIHDVVGRRFVQYDHETGSYQELQETEASVKISAAIRDDKISRAANKSNPRWILGVHDPTGTHNGQPFVHRIEANNTWRRLSSSETDQVLITEGFQNLLILPEGVKLPPSLETRSSDCASAVSASVVNPFTNDDCFFIPKDHPSRRSPMCTVSQQVALELGFQDAESFQRALSLLMGNQQQAKAFMRSRSKVTHPVPTVPSYVEFISDADSSMTEDSDAASTSIEPHPWKRTRICSVDDLDLNKVHALAGQALAPSDESSLRDFLLIDAIELDLLQTFEV</sequence>
<evidence type="ECO:0000259" key="1">
    <source>
        <dbReference type="Pfam" id="PF20710"/>
    </source>
</evidence>